<dbReference type="Proteomes" id="UP000789405">
    <property type="component" value="Unassembled WGS sequence"/>
</dbReference>
<organism evidence="1 2">
    <name type="scientific">Dentiscutata erythropus</name>
    <dbReference type="NCBI Taxonomy" id="1348616"/>
    <lineage>
        <taxon>Eukaryota</taxon>
        <taxon>Fungi</taxon>
        <taxon>Fungi incertae sedis</taxon>
        <taxon>Mucoromycota</taxon>
        <taxon>Glomeromycotina</taxon>
        <taxon>Glomeromycetes</taxon>
        <taxon>Diversisporales</taxon>
        <taxon>Gigasporaceae</taxon>
        <taxon>Dentiscutata</taxon>
    </lineage>
</organism>
<protein>
    <submittedName>
        <fullName evidence="1">8939_t:CDS:1</fullName>
    </submittedName>
</protein>
<name>A0A9N9GQZ3_9GLOM</name>
<dbReference type="AlphaFoldDB" id="A0A9N9GQZ3"/>
<dbReference type="OrthoDB" id="2309379at2759"/>
<evidence type="ECO:0000313" key="2">
    <source>
        <dbReference type="Proteomes" id="UP000789405"/>
    </source>
</evidence>
<proteinExistence type="predicted"/>
<dbReference type="EMBL" id="CAJVPY010004755">
    <property type="protein sequence ID" value="CAG8627265.1"/>
    <property type="molecule type" value="Genomic_DNA"/>
</dbReference>
<reference evidence="1" key="1">
    <citation type="submission" date="2021-06" db="EMBL/GenBank/DDBJ databases">
        <authorList>
            <person name="Kallberg Y."/>
            <person name="Tangrot J."/>
            <person name="Rosling A."/>
        </authorList>
    </citation>
    <scope>NUCLEOTIDE SEQUENCE</scope>
    <source>
        <strain evidence="1">MA453B</strain>
    </source>
</reference>
<comment type="caution">
    <text evidence="1">The sequence shown here is derived from an EMBL/GenBank/DDBJ whole genome shotgun (WGS) entry which is preliminary data.</text>
</comment>
<evidence type="ECO:0000313" key="1">
    <source>
        <dbReference type="EMBL" id="CAG8627265.1"/>
    </source>
</evidence>
<sequence>MHAGRNASEPGLIKVQEEIKSGKNVAKIVRKLCEENNLDPKQCRFWLIDNMVYMSENKSGAIVKFNRQTNTSLFSIPYSLHVLQIALVAFKNALFRKLNIMSGLSL</sequence>
<accession>A0A9N9GQZ3</accession>
<gene>
    <name evidence="1" type="ORF">DERYTH_LOCUS8961</name>
</gene>
<keyword evidence="2" id="KW-1185">Reference proteome</keyword>